<dbReference type="EMBL" id="JACAZH010000072">
    <property type="protein sequence ID" value="KAF7328658.1"/>
    <property type="molecule type" value="Genomic_DNA"/>
</dbReference>
<accession>A0A8H6U2C1</accession>
<keyword evidence="2" id="KW-1185">Reference proteome</keyword>
<organism evidence="1 2">
    <name type="scientific">Mycena sanguinolenta</name>
    <dbReference type="NCBI Taxonomy" id="230812"/>
    <lineage>
        <taxon>Eukaryota</taxon>
        <taxon>Fungi</taxon>
        <taxon>Dikarya</taxon>
        <taxon>Basidiomycota</taxon>
        <taxon>Agaricomycotina</taxon>
        <taxon>Agaricomycetes</taxon>
        <taxon>Agaricomycetidae</taxon>
        <taxon>Agaricales</taxon>
        <taxon>Marasmiineae</taxon>
        <taxon>Mycenaceae</taxon>
        <taxon>Mycena</taxon>
    </lineage>
</organism>
<protein>
    <submittedName>
        <fullName evidence="1">Uncharacterized protein</fullName>
    </submittedName>
</protein>
<dbReference type="Proteomes" id="UP000623467">
    <property type="component" value="Unassembled WGS sequence"/>
</dbReference>
<dbReference type="AlphaFoldDB" id="A0A8H6U2C1"/>
<proteinExistence type="predicted"/>
<evidence type="ECO:0000313" key="1">
    <source>
        <dbReference type="EMBL" id="KAF7328658.1"/>
    </source>
</evidence>
<name>A0A8H6U2C1_9AGAR</name>
<evidence type="ECO:0000313" key="2">
    <source>
        <dbReference type="Proteomes" id="UP000623467"/>
    </source>
</evidence>
<comment type="caution">
    <text evidence="1">The sequence shown here is derived from an EMBL/GenBank/DDBJ whole genome shotgun (WGS) entry which is preliminary data.</text>
</comment>
<reference evidence="1" key="1">
    <citation type="submission" date="2020-05" db="EMBL/GenBank/DDBJ databases">
        <title>Mycena genomes resolve the evolution of fungal bioluminescence.</title>
        <authorList>
            <person name="Tsai I.J."/>
        </authorList>
    </citation>
    <scope>NUCLEOTIDE SEQUENCE</scope>
    <source>
        <strain evidence="1">160909Yilan</strain>
    </source>
</reference>
<gene>
    <name evidence="1" type="ORF">MSAN_02474600</name>
</gene>
<sequence length="122" mass="13451">MSEKIGKSDDTSSGQGIDRKVTLSSSVYDAESQDLDVSLGQPGESLKLDKTGLPSDSSTFARCIRSFELSTVAEDCDTASGQFPRRSRTPESGHDQSWWLLCRLQPTSMYLLSLLATRRQSR</sequence>